<dbReference type="PANTHER" id="PTHR30349:SF64">
    <property type="entry name" value="PROPHAGE INTEGRASE INTD-RELATED"/>
    <property type="match status" value="1"/>
</dbReference>
<dbReference type="Pfam" id="PF13102">
    <property type="entry name" value="Phage_int_SAM_5"/>
    <property type="match status" value="1"/>
</dbReference>
<dbReference type="GO" id="GO:0015074">
    <property type="term" value="P:DNA integration"/>
    <property type="evidence" value="ECO:0007669"/>
    <property type="project" value="InterPro"/>
</dbReference>
<name>A0AA37NQ21_9BACT</name>
<dbReference type="GO" id="GO:0003677">
    <property type="term" value="F:DNA binding"/>
    <property type="evidence" value="ECO:0007669"/>
    <property type="project" value="UniProtKB-KW"/>
</dbReference>
<dbReference type="InterPro" id="IPR002104">
    <property type="entry name" value="Integrase_catalytic"/>
</dbReference>
<dbReference type="GO" id="GO:0006310">
    <property type="term" value="P:DNA recombination"/>
    <property type="evidence" value="ECO:0007669"/>
    <property type="project" value="UniProtKB-KW"/>
</dbReference>
<dbReference type="PANTHER" id="PTHR30349">
    <property type="entry name" value="PHAGE INTEGRASE-RELATED"/>
    <property type="match status" value="1"/>
</dbReference>
<keyword evidence="2" id="KW-0238">DNA-binding</keyword>
<evidence type="ECO:0000313" key="5">
    <source>
        <dbReference type="EMBL" id="GKI17232.1"/>
    </source>
</evidence>
<keyword evidence="3" id="KW-0233">DNA recombination</keyword>
<evidence type="ECO:0000256" key="3">
    <source>
        <dbReference type="ARBA" id="ARBA00023172"/>
    </source>
</evidence>
<gene>
    <name evidence="5" type="ORF">CE91St16_01400</name>
</gene>
<organism evidence="5 6">
    <name type="scientific">Alistipes finegoldii</name>
    <dbReference type="NCBI Taxonomy" id="214856"/>
    <lineage>
        <taxon>Bacteria</taxon>
        <taxon>Pseudomonadati</taxon>
        <taxon>Bacteroidota</taxon>
        <taxon>Bacteroidia</taxon>
        <taxon>Bacteroidales</taxon>
        <taxon>Rikenellaceae</taxon>
        <taxon>Alistipes</taxon>
    </lineage>
</organism>
<dbReference type="Gene3D" id="1.10.150.130">
    <property type="match status" value="1"/>
</dbReference>
<dbReference type="AlphaFoldDB" id="A0AA37NQ21"/>
<evidence type="ECO:0000259" key="4">
    <source>
        <dbReference type="PROSITE" id="PS51898"/>
    </source>
</evidence>
<dbReference type="Gene3D" id="1.10.443.10">
    <property type="entry name" value="Intergrase catalytic core"/>
    <property type="match status" value="1"/>
</dbReference>
<dbReference type="CDD" id="cd01185">
    <property type="entry name" value="INTN1_C_like"/>
    <property type="match status" value="1"/>
</dbReference>
<dbReference type="InterPro" id="IPR035386">
    <property type="entry name" value="Arm-DNA-bind_5"/>
</dbReference>
<dbReference type="InterPro" id="IPR011010">
    <property type="entry name" value="DNA_brk_join_enz"/>
</dbReference>
<evidence type="ECO:0000256" key="1">
    <source>
        <dbReference type="ARBA" id="ARBA00008857"/>
    </source>
</evidence>
<dbReference type="Proteomes" id="UP001055105">
    <property type="component" value="Unassembled WGS sequence"/>
</dbReference>
<dbReference type="RefSeq" id="WP_244075858.1">
    <property type="nucleotide sequence ID" value="NZ_AP025581.1"/>
</dbReference>
<dbReference type="PROSITE" id="PS51898">
    <property type="entry name" value="TYR_RECOMBINASE"/>
    <property type="match status" value="1"/>
</dbReference>
<dbReference type="InterPro" id="IPR025269">
    <property type="entry name" value="SAM-like_dom"/>
</dbReference>
<dbReference type="EMBL" id="BQOL01000001">
    <property type="protein sequence ID" value="GKI17232.1"/>
    <property type="molecule type" value="Genomic_DNA"/>
</dbReference>
<sequence>MKQTDVTVTFYLKKSEMNDEGHCPVMAKLVVGKFSEAAFSAKMSVPAALWASGRATGKSNAAREINRQLDDLRASAISIYAELSATRENVTAEEIRNLLLGTAFGQETLLGYFRTFIEHFEKRVGVNREKGTAQSYRYACNCVAAFIQEKYKLSDVPFTALNRSFIDNYDLYLRTERRFALGTIVLLVTRLNTIVGEAIAEGIITADPFAGYEAEHPEREQKYLTAVELQRLMTTPLHDPKLYHIRDLFLFSCYTGIPYGDMCRLTTEDLEVAEDGEVWIKTARKKTKIDYEVPLLDIPLLILDKYRDMAPEGKLLPMYSNNELNRTLKRIAAICGIERKLVFHVARHNFGTHITLSLGVPIETVSRMMGHKSISTTQIYAKVTDRKVDEDMKRLKEQTKGRKINLYEEDEPETADIITVNG</sequence>
<evidence type="ECO:0000256" key="2">
    <source>
        <dbReference type="ARBA" id="ARBA00023125"/>
    </source>
</evidence>
<dbReference type="InterPro" id="IPR050090">
    <property type="entry name" value="Tyrosine_recombinase_XerCD"/>
</dbReference>
<dbReference type="SUPFAM" id="SSF56349">
    <property type="entry name" value="DNA breaking-rejoining enzymes"/>
    <property type="match status" value="1"/>
</dbReference>
<dbReference type="Pfam" id="PF00589">
    <property type="entry name" value="Phage_integrase"/>
    <property type="match status" value="1"/>
</dbReference>
<accession>A0AA37NQ21</accession>
<comment type="caution">
    <text evidence="5">The sequence shown here is derived from an EMBL/GenBank/DDBJ whole genome shotgun (WGS) entry which is preliminary data.</text>
</comment>
<reference evidence="5" key="1">
    <citation type="submission" date="2022-01" db="EMBL/GenBank/DDBJ databases">
        <title>Novel bile acid biosynthetic pathways are enriched in the microbiome of centenarians.</title>
        <authorList>
            <person name="Sato Y."/>
            <person name="Atarashi K."/>
            <person name="Plichta R.D."/>
            <person name="Arai Y."/>
            <person name="Sasajima S."/>
            <person name="Kearney M.S."/>
            <person name="Suda W."/>
            <person name="Takeshita K."/>
            <person name="Sasaki T."/>
            <person name="Okamoto S."/>
            <person name="Skelly N.A."/>
            <person name="Okamura Y."/>
            <person name="Vlamakis H."/>
            <person name="Li Y."/>
            <person name="Tanoue T."/>
            <person name="Takei H."/>
            <person name="Nittono H."/>
            <person name="Narushima S."/>
            <person name="Irie J."/>
            <person name="Itoh H."/>
            <person name="Moriya K."/>
            <person name="Sugiura Y."/>
            <person name="Suematsu M."/>
            <person name="Moritoki N."/>
            <person name="Shibata S."/>
            <person name="Littman R.D."/>
            <person name="Fischbach A.M."/>
            <person name="Uwamino Y."/>
            <person name="Inoue T."/>
            <person name="Honda A."/>
            <person name="Hattori M."/>
            <person name="Murai T."/>
            <person name="Xavier J.R."/>
            <person name="Hirose N."/>
            <person name="Honda K."/>
        </authorList>
    </citation>
    <scope>NUCLEOTIDE SEQUENCE</scope>
    <source>
        <strain evidence="5">CE91-St16</strain>
    </source>
</reference>
<dbReference type="InterPro" id="IPR013762">
    <property type="entry name" value="Integrase-like_cat_sf"/>
</dbReference>
<evidence type="ECO:0000313" key="6">
    <source>
        <dbReference type="Proteomes" id="UP001055105"/>
    </source>
</evidence>
<proteinExistence type="inferred from homology"/>
<feature type="domain" description="Tyr recombinase" evidence="4">
    <location>
        <begin position="219"/>
        <end position="393"/>
    </location>
</feature>
<comment type="similarity">
    <text evidence="1">Belongs to the 'phage' integrase family.</text>
</comment>
<protein>
    <submittedName>
        <fullName evidence="5">Tyrosine recombinase</fullName>
    </submittedName>
</protein>
<dbReference type="Pfam" id="PF17293">
    <property type="entry name" value="Arm-DNA-bind_5"/>
    <property type="match status" value="1"/>
</dbReference>
<dbReference type="InterPro" id="IPR010998">
    <property type="entry name" value="Integrase_recombinase_N"/>
</dbReference>